<keyword evidence="1" id="KW-0472">Membrane</keyword>
<evidence type="ECO:0000313" key="3">
    <source>
        <dbReference type="Proteomes" id="UP000733744"/>
    </source>
</evidence>
<gene>
    <name evidence="2" type="ORF">EKO24_000055</name>
</gene>
<reference evidence="2 3" key="1">
    <citation type="journal article" date="2019" name="Antonie Van Leeuwenhoek">
        <title>Description of 'Ca. Methylobacter oryzae' KRF1, a novel species from the environmentally important Methylobacter clade 2.</title>
        <authorList>
            <person name="Khatri K."/>
            <person name="Mohite J.A."/>
            <person name="Pandit P.S."/>
            <person name="Bahulikar R."/>
            <person name="Rahalkar M.C."/>
        </authorList>
    </citation>
    <scope>NUCLEOTIDE SEQUENCE [LARGE SCALE GENOMIC DNA]</scope>
    <source>
        <strain evidence="2 3">KRF1</strain>
    </source>
</reference>
<keyword evidence="1" id="KW-1133">Transmembrane helix</keyword>
<evidence type="ECO:0000256" key="1">
    <source>
        <dbReference type="SAM" id="Phobius"/>
    </source>
</evidence>
<keyword evidence="3" id="KW-1185">Reference proteome</keyword>
<name>A0ABY3CHJ5_9GAMM</name>
<comment type="caution">
    <text evidence="2">The sequence shown here is derived from an EMBL/GenBank/DDBJ whole genome shotgun (WGS) entry which is preliminary data.</text>
</comment>
<keyword evidence="1" id="KW-0812">Transmembrane</keyword>
<organism evidence="2 3">
    <name type="scientific">Candidatus Methylobacter oryzae</name>
    <dbReference type="NCBI Taxonomy" id="2497749"/>
    <lineage>
        <taxon>Bacteria</taxon>
        <taxon>Pseudomonadati</taxon>
        <taxon>Pseudomonadota</taxon>
        <taxon>Gammaproteobacteria</taxon>
        <taxon>Methylococcales</taxon>
        <taxon>Methylococcaceae</taxon>
        <taxon>Methylobacter</taxon>
    </lineage>
</organism>
<feature type="transmembrane region" description="Helical" evidence="1">
    <location>
        <begin position="19"/>
        <end position="37"/>
    </location>
</feature>
<dbReference type="EMBL" id="RYFG02000004">
    <property type="protein sequence ID" value="TRX03821.1"/>
    <property type="molecule type" value="Genomic_DNA"/>
</dbReference>
<dbReference type="Proteomes" id="UP000733744">
    <property type="component" value="Unassembled WGS sequence"/>
</dbReference>
<sequence>MIEQELDNIKYAIYGGQRLLFSILASFAIVILIKSRIVFADLMSGNDNLYALMAMCYLAGFSETLIPNALKNLEEKNGKKIMTWQTHTTESIL</sequence>
<proteinExistence type="predicted"/>
<protein>
    <submittedName>
        <fullName evidence="2">Uncharacterized protein</fullName>
    </submittedName>
</protein>
<feature type="transmembrane region" description="Helical" evidence="1">
    <location>
        <begin position="49"/>
        <end position="70"/>
    </location>
</feature>
<evidence type="ECO:0000313" key="2">
    <source>
        <dbReference type="EMBL" id="TRX03821.1"/>
    </source>
</evidence>
<accession>A0ABY3CHJ5</accession>